<evidence type="ECO:0000256" key="1">
    <source>
        <dbReference type="ARBA" id="ARBA00004123"/>
    </source>
</evidence>
<name>A0A8K0NQ27_9TREE</name>
<gene>
    <name evidence="7" type="ORF">FFLO_04231</name>
</gene>
<dbReference type="SUPFAM" id="SSF46785">
    <property type="entry name" value="Winged helix' DNA-binding domain"/>
    <property type="match status" value="1"/>
</dbReference>
<comment type="similarity">
    <text evidence="4">Belongs to the HSF family.</text>
</comment>
<comment type="caution">
    <text evidence="7">The sequence shown here is derived from an EMBL/GenBank/DDBJ whole genome shotgun (WGS) entry which is preliminary data.</text>
</comment>
<feature type="compositionally biased region" description="Polar residues" evidence="5">
    <location>
        <begin position="290"/>
        <end position="303"/>
    </location>
</feature>
<feature type="compositionally biased region" description="Polar residues" evidence="5">
    <location>
        <begin position="327"/>
        <end position="346"/>
    </location>
</feature>
<evidence type="ECO:0000256" key="4">
    <source>
        <dbReference type="RuleBase" id="RU004020"/>
    </source>
</evidence>
<evidence type="ECO:0000256" key="3">
    <source>
        <dbReference type="ARBA" id="ARBA00023242"/>
    </source>
</evidence>
<comment type="subcellular location">
    <subcellularLocation>
        <location evidence="1">Nucleus</location>
    </subcellularLocation>
</comment>
<keyword evidence="2" id="KW-0238">DNA-binding</keyword>
<feature type="domain" description="HSF-type DNA-binding" evidence="6">
    <location>
        <begin position="48"/>
        <end position="153"/>
    </location>
</feature>
<reference evidence="7" key="1">
    <citation type="submission" date="2020-04" db="EMBL/GenBank/DDBJ databases">
        <title>Analysis of mating type loci in Filobasidium floriforme.</title>
        <authorList>
            <person name="Nowrousian M."/>
        </authorList>
    </citation>
    <scope>NUCLEOTIDE SEQUENCE</scope>
    <source>
        <strain evidence="7">CBS 6242</strain>
    </source>
</reference>
<feature type="region of interest" description="Disordered" evidence="5">
    <location>
        <begin position="144"/>
        <end position="182"/>
    </location>
</feature>
<evidence type="ECO:0000256" key="5">
    <source>
        <dbReference type="SAM" id="MobiDB-lite"/>
    </source>
</evidence>
<dbReference type="GO" id="GO:0005634">
    <property type="term" value="C:nucleus"/>
    <property type="evidence" value="ECO:0007669"/>
    <property type="project" value="UniProtKB-SubCell"/>
</dbReference>
<accession>A0A8K0NQ27</accession>
<dbReference type="InterPro" id="IPR036390">
    <property type="entry name" value="WH_DNA-bd_sf"/>
</dbReference>
<dbReference type="Pfam" id="PF00447">
    <property type="entry name" value="HSF_DNA-bind"/>
    <property type="match status" value="1"/>
</dbReference>
<feature type="region of interest" description="Disordered" evidence="5">
    <location>
        <begin position="290"/>
        <end position="346"/>
    </location>
</feature>
<dbReference type="GO" id="GO:0003700">
    <property type="term" value="F:DNA-binding transcription factor activity"/>
    <property type="evidence" value="ECO:0007669"/>
    <property type="project" value="InterPro"/>
</dbReference>
<dbReference type="Gene3D" id="1.10.10.10">
    <property type="entry name" value="Winged helix-like DNA-binding domain superfamily/Winged helix DNA-binding domain"/>
    <property type="match status" value="1"/>
</dbReference>
<evidence type="ECO:0000313" key="7">
    <source>
        <dbReference type="EMBL" id="KAG7531572.1"/>
    </source>
</evidence>
<keyword evidence="8" id="KW-1185">Reference proteome</keyword>
<keyword evidence="3" id="KW-0539">Nucleus</keyword>
<sequence>MTRLWPAKNRGRTSKKTTSKIEEMSYVPTIESLQTGTGTETIRKVSTSRAAFLPNLYEVLANPEYHDIIHWDETGEIVVVQDAVRLSTELCPVVWQQKDVYSWSRQMNIWRWKRIESYEKGERGSLGTKSSRWKHDTLDRWSRPEDLAQVSRKVPPRAGTGSIKKRQTKSTRHVEGDTSQPSCSPVFPDYLELDTEGSFVLSSPISPAYSVASPVVCVESIPGTPQFTPSTTAATTPTATPTVSRACTPFLSPAATPSPAQVFRSTPLPQVSGLQGQYFFRGSPVMTSTQPPHLSWSSIQQPHSWTSSRGTSSYSPYPQTPRMSMATPRSTVGPSHLRQSYVQQHQQQDIFGSYGQHY</sequence>
<protein>
    <recommendedName>
        <fullName evidence="6">HSF-type DNA-binding domain-containing protein</fullName>
    </recommendedName>
</protein>
<evidence type="ECO:0000259" key="6">
    <source>
        <dbReference type="SMART" id="SM00415"/>
    </source>
</evidence>
<organism evidence="7 8">
    <name type="scientific">Filobasidium floriforme</name>
    <dbReference type="NCBI Taxonomy" id="5210"/>
    <lineage>
        <taxon>Eukaryota</taxon>
        <taxon>Fungi</taxon>
        <taxon>Dikarya</taxon>
        <taxon>Basidiomycota</taxon>
        <taxon>Agaricomycotina</taxon>
        <taxon>Tremellomycetes</taxon>
        <taxon>Filobasidiales</taxon>
        <taxon>Filobasidiaceae</taxon>
        <taxon>Filobasidium</taxon>
    </lineage>
</organism>
<feature type="compositionally biased region" description="Low complexity" evidence="5">
    <location>
        <begin position="304"/>
        <end position="317"/>
    </location>
</feature>
<proteinExistence type="inferred from homology"/>
<dbReference type="AlphaFoldDB" id="A0A8K0NQ27"/>
<evidence type="ECO:0000313" key="8">
    <source>
        <dbReference type="Proteomes" id="UP000812966"/>
    </source>
</evidence>
<dbReference type="GO" id="GO:0043565">
    <property type="term" value="F:sequence-specific DNA binding"/>
    <property type="evidence" value="ECO:0007669"/>
    <property type="project" value="InterPro"/>
</dbReference>
<dbReference type="InterPro" id="IPR000232">
    <property type="entry name" value="HSF_DNA-bd"/>
</dbReference>
<dbReference type="InterPro" id="IPR036388">
    <property type="entry name" value="WH-like_DNA-bd_sf"/>
</dbReference>
<dbReference type="SMART" id="SM00415">
    <property type="entry name" value="HSF"/>
    <property type="match status" value="1"/>
</dbReference>
<dbReference type="EMBL" id="JABELV010000087">
    <property type="protein sequence ID" value="KAG7531572.1"/>
    <property type="molecule type" value="Genomic_DNA"/>
</dbReference>
<dbReference type="Proteomes" id="UP000812966">
    <property type="component" value="Unassembled WGS sequence"/>
</dbReference>
<evidence type="ECO:0000256" key="2">
    <source>
        <dbReference type="ARBA" id="ARBA00023125"/>
    </source>
</evidence>